<evidence type="ECO:0000256" key="1">
    <source>
        <dbReference type="SAM" id="MobiDB-lite"/>
    </source>
</evidence>
<accession>A0A084INA9</accession>
<evidence type="ECO:0000313" key="4">
    <source>
        <dbReference type="Proteomes" id="UP000028302"/>
    </source>
</evidence>
<keyword evidence="4" id="KW-1185">Reference proteome</keyword>
<feature type="compositionally biased region" description="Basic and acidic residues" evidence="1">
    <location>
        <begin position="189"/>
        <end position="207"/>
    </location>
</feature>
<comment type="caution">
    <text evidence="3">The sequence shown here is derived from an EMBL/GenBank/DDBJ whole genome shotgun (WGS) entry which is preliminary data.</text>
</comment>
<dbReference type="EMBL" id="APNK01000006">
    <property type="protein sequence ID" value="KEZ78193.1"/>
    <property type="molecule type" value="Genomic_DNA"/>
</dbReference>
<feature type="region of interest" description="Disordered" evidence="1">
    <location>
        <begin position="500"/>
        <end position="529"/>
    </location>
</feature>
<dbReference type="OrthoDB" id="6181406at2"/>
<proteinExistence type="predicted"/>
<dbReference type="STRING" id="1304275.C41B8_06397"/>
<name>A0A084INA9_SALHC</name>
<keyword evidence="2" id="KW-0812">Transmembrane</keyword>
<evidence type="ECO:0000256" key="2">
    <source>
        <dbReference type="SAM" id="Phobius"/>
    </source>
</evidence>
<dbReference type="AlphaFoldDB" id="A0A084INA9"/>
<dbReference type="Proteomes" id="UP000028302">
    <property type="component" value="Unassembled WGS sequence"/>
</dbReference>
<sequence length="529" mass="58289">MTPPGVLHYHHDRCDLRGAAVLAFLGGLVLLGIVLPVVHGAISNDVALTAMAAAVVLWLGVWGAYGWRARAARGREETVHFDDTGFESRLFGRVAFADVQRHATGRDMGLWRWEVSAPSLTLKLANRPRLHFHLDKRHYCDDLLDYVAFIEATLAGIESKRHNATLPGRALLFDGPDTARDPAMATARTAREPATEATTRDVEAADTRRRRARTARKNNAPADRASARQSSSAADLSRANTAARRRLREQLKKNSKWIALAGILLPLSYSIRACDPGWIKSIVDPSPFQGMAERAPVVLKQTTNRLQRAVAKKGPVYAWTHADNADLKPVLAPNINARHIGSKMLDMMSTANSITEFLINGEAEGYRMGVQHDGTLTLAPYSAISLQPMPGEHTLSFFLLAPKGVTTKDLGGRTPPQLSWRVRYRDAADIPDQLRQLTGQLPMPIIARWLKMTPAPRLVVAASRYQGMTDKDFQAAIDVVTQDLKRRGIDTDSFEIHRFADGTVDPPRAADVTRPTRPSNRSVAPDVVE</sequence>
<feature type="region of interest" description="Disordered" evidence="1">
    <location>
        <begin position="177"/>
        <end position="241"/>
    </location>
</feature>
<feature type="transmembrane region" description="Helical" evidence="2">
    <location>
        <begin position="21"/>
        <end position="42"/>
    </location>
</feature>
<protein>
    <submittedName>
        <fullName evidence="3">Uncharacterized protein</fullName>
    </submittedName>
</protein>
<feature type="transmembrane region" description="Helical" evidence="2">
    <location>
        <begin position="48"/>
        <end position="67"/>
    </location>
</feature>
<gene>
    <name evidence="3" type="ORF">C41B8_06397</name>
</gene>
<keyword evidence="2" id="KW-1133">Transmembrane helix</keyword>
<reference evidence="3 4" key="1">
    <citation type="submission" date="2013-03" db="EMBL/GenBank/DDBJ databases">
        <title>Salinisphaera hydrothermalis C41B8 Genome Sequencing.</title>
        <authorList>
            <person name="Li C."/>
            <person name="Lai Q."/>
            <person name="Shao Z."/>
        </authorList>
    </citation>
    <scope>NUCLEOTIDE SEQUENCE [LARGE SCALE GENOMIC DNA]</scope>
    <source>
        <strain evidence="3 4">C41B8</strain>
    </source>
</reference>
<feature type="compositionally biased region" description="Low complexity" evidence="1">
    <location>
        <begin position="220"/>
        <end position="239"/>
    </location>
</feature>
<organism evidence="3 4">
    <name type="scientific">Salinisphaera hydrothermalis (strain C41B8)</name>
    <dbReference type="NCBI Taxonomy" id="1304275"/>
    <lineage>
        <taxon>Bacteria</taxon>
        <taxon>Pseudomonadati</taxon>
        <taxon>Pseudomonadota</taxon>
        <taxon>Gammaproteobacteria</taxon>
        <taxon>Salinisphaerales</taxon>
        <taxon>Salinisphaeraceae</taxon>
        <taxon>Salinisphaera</taxon>
    </lineage>
</organism>
<evidence type="ECO:0000313" key="3">
    <source>
        <dbReference type="EMBL" id="KEZ78193.1"/>
    </source>
</evidence>
<keyword evidence="2" id="KW-0472">Membrane</keyword>